<dbReference type="AlphaFoldDB" id="A0AAD9KIA3"/>
<comment type="caution">
    <text evidence="1">The sequence shown here is derived from an EMBL/GenBank/DDBJ whole genome shotgun (WGS) entry which is preliminary data.</text>
</comment>
<evidence type="ECO:0000313" key="2">
    <source>
        <dbReference type="Proteomes" id="UP001209878"/>
    </source>
</evidence>
<protein>
    <submittedName>
        <fullName evidence="1">Uncharacterized protein</fullName>
    </submittedName>
</protein>
<gene>
    <name evidence="1" type="ORF">NP493_1040g00049</name>
</gene>
<dbReference type="EMBL" id="JAODUO010001039">
    <property type="protein sequence ID" value="KAK2171681.1"/>
    <property type="molecule type" value="Genomic_DNA"/>
</dbReference>
<keyword evidence="2" id="KW-1185">Reference proteome</keyword>
<sequence>MQRELVESVDYVENQTRRNNLQIDRVAEVTAETWADSVTVVRKTFIAALKLPELQVNVIRIYMHRARGSNASGRPKTIVVKFESYKDRDTILQATRKQKPRGIFINEDLSHRLMER</sequence>
<dbReference type="Gene3D" id="3.30.70.1820">
    <property type="entry name" value="L1 transposable element, RRM domain"/>
    <property type="match status" value="1"/>
</dbReference>
<dbReference type="Proteomes" id="UP001209878">
    <property type="component" value="Unassembled WGS sequence"/>
</dbReference>
<name>A0AAD9KIA3_RIDPI</name>
<reference evidence="1" key="1">
    <citation type="journal article" date="2023" name="Mol. Biol. Evol.">
        <title>Third-Generation Sequencing Reveals the Adaptive Role of the Epigenome in Three Deep-Sea Polychaetes.</title>
        <authorList>
            <person name="Perez M."/>
            <person name="Aroh O."/>
            <person name="Sun Y."/>
            <person name="Lan Y."/>
            <person name="Juniper S.K."/>
            <person name="Young C.R."/>
            <person name="Angers B."/>
            <person name="Qian P.Y."/>
        </authorList>
    </citation>
    <scope>NUCLEOTIDE SEQUENCE</scope>
    <source>
        <strain evidence="1">R07B-5</strain>
    </source>
</reference>
<organism evidence="1 2">
    <name type="scientific">Ridgeia piscesae</name>
    <name type="common">Tubeworm</name>
    <dbReference type="NCBI Taxonomy" id="27915"/>
    <lineage>
        <taxon>Eukaryota</taxon>
        <taxon>Metazoa</taxon>
        <taxon>Spiralia</taxon>
        <taxon>Lophotrochozoa</taxon>
        <taxon>Annelida</taxon>
        <taxon>Polychaeta</taxon>
        <taxon>Sedentaria</taxon>
        <taxon>Canalipalpata</taxon>
        <taxon>Sabellida</taxon>
        <taxon>Siboglinidae</taxon>
        <taxon>Ridgeia</taxon>
    </lineage>
</organism>
<evidence type="ECO:0000313" key="1">
    <source>
        <dbReference type="EMBL" id="KAK2171681.1"/>
    </source>
</evidence>
<accession>A0AAD9KIA3</accession>
<proteinExistence type="predicted"/>